<dbReference type="OrthoDB" id="340681at2759"/>
<dbReference type="EMBL" id="CCYD01000322">
    <property type="protein sequence ID" value="CEG38827.1"/>
    <property type="molecule type" value="Genomic_DNA"/>
</dbReference>
<dbReference type="STRING" id="4781.A0A0N7L4J2"/>
<sequence length="394" mass="45226">MDDDPIVREIPVHLADELRRNLYMVQFPLRPTYRPMPEPPHRARIKPQNQLMQLDFPVDQRSEHFDQDAEDYIKQKHLRLQSSSVPALSNYAVGVFRQGQLHLTPLTSIMQMRPSLSHIDDAANEEEEDLEEKIEPPPAELKEVQFQFKKKQSERAISAIQNSYAYKKQQIDAENWIELQVQDKNSCGAEEEFENLFSEKEEEVVSTMTPDQYIKALQYRTVASDDKTASNNPAHVHTDDEEKEDAMDFIPQILPDGLDTKYLEVQRLLKTDQIMHFDMLATLLPTLSEKDICDALKHIAIHARGRLLPISALVCRGETMVRTRNYIIQALSQAPNGVTRTELAETFSLDADAVKTILSEVAVLESTTRTWKFRLGPDDSFIQRFPTLAKAIKL</sequence>
<dbReference type="PANTHER" id="PTHR12069">
    <property type="entry name" value="DNA-DIRECTED RNA POLYMERASES III 80 KDA POLYPEPTIDE RNA POLYMERASE III SUBUNIT 5"/>
    <property type="match status" value="1"/>
</dbReference>
<name>A0A0N7L4J2_PLAHL</name>
<dbReference type="OMA" id="MVQFPLR"/>
<dbReference type="AlphaFoldDB" id="A0A0N7L4J2"/>
<dbReference type="PANTHER" id="PTHR12069:SF0">
    <property type="entry name" value="DNA-DIRECTED RNA POLYMERASE III SUBUNIT RPC5"/>
    <property type="match status" value="1"/>
</dbReference>
<organism evidence="1 2">
    <name type="scientific">Plasmopara halstedii</name>
    <name type="common">Downy mildew of sunflower</name>
    <dbReference type="NCBI Taxonomy" id="4781"/>
    <lineage>
        <taxon>Eukaryota</taxon>
        <taxon>Sar</taxon>
        <taxon>Stramenopiles</taxon>
        <taxon>Oomycota</taxon>
        <taxon>Peronosporomycetes</taxon>
        <taxon>Peronosporales</taxon>
        <taxon>Peronosporaceae</taxon>
        <taxon>Plasmopara</taxon>
    </lineage>
</organism>
<dbReference type="RefSeq" id="XP_024575196.1">
    <property type="nucleotide sequence ID" value="XM_024724306.1"/>
</dbReference>
<dbReference type="Proteomes" id="UP000054928">
    <property type="component" value="Unassembled WGS sequence"/>
</dbReference>
<dbReference type="GeneID" id="36403933"/>
<dbReference type="InterPro" id="IPR006886">
    <property type="entry name" value="RNA_pol_III_Rpc5"/>
</dbReference>
<keyword evidence="1" id="KW-0240">DNA-directed RNA polymerase</keyword>
<dbReference type="Pfam" id="PF04801">
    <property type="entry name" value="RPC5"/>
    <property type="match status" value="1"/>
</dbReference>
<protein>
    <submittedName>
        <fullName evidence="1">Dna-directed rna polymerase iii subunit rpc5-like protein</fullName>
    </submittedName>
</protein>
<reference evidence="2" key="1">
    <citation type="submission" date="2014-09" db="EMBL/GenBank/DDBJ databases">
        <authorList>
            <person name="Sharma Rahul"/>
            <person name="Thines Marco"/>
        </authorList>
    </citation>
    <scope>NUCLEOTIDE SEQUENCE [LARGE SCALE GENOMIC DNA]</scope>
</reference>
<evidence type="ECO:0000313" key="1">
    <source>
        <dbReference type="EMBL" id="CEG38827.1"/>
    </source>
</evidence>
<dbReference type="GO" id="GO:0042797">
    <property type="term" value="P:tRNA transcription by RNA polymerase III"/>
    <property type="evidence" value="ECO:0007669"/>
    <property type="project" value="TreeGrafter"/>
</dbReference>
<evidence type="ECO:0000313" key="2">
    <source>
        <dbReference type="Proteomes" id="UP000054928"/>
    </source>
</evidence>
<keyword evidence="2" id="KW-1185">Reference proteome</keyword>
<accession>A0A0N7L4J2</accession>
<proteinExistence type="predicted"/>
<keyword evidence="1" id="KW-0804">Transcription</keyword>
<dbReference type="GO" id="GO:0005666">
    <property type="term" value="C:RNA polymerase III complex"/>
    <property type="evidence" value="ECO:0007669"/>
    <property type="project" value="TreeGrafter"/>
</dbReference>